<evidence type="ECO:0000313" key="2">
    <source>
        <dbReference type="EMBL" id="MPM80225.1"/>
    </source>
</evidence>
<reference evidence="2" key="1">
    <citation type="submission" date="2019-08" db="EMBL/GenBank/DDBJ databases">
        <authorList>
            <person name="Kucharzyk K."/>
            <person name="Murdoch R.W."/>
            <person name="Higgins S."/>
            <person name="Loffler F."/>
        </authorList>
    </citation>
    <scope>NUCLEOTIDE SEQUENCE</scope>
</reference>
<dbReference type="PROSITE" id="PS50234">
    <property type="entry name" value="VWFA"/>
    <property type="match status" value="1"/>
</dbReference>
<dbReference type="PANTHER" id="PTHR35023:SF1">
    <property type="entry name" value="MG-PROTOPORPHYRIN IX CHELATASE"/>
    <property type="match status" value="1"/>
</dbReference>
<dbReference type="EMBL" id="VSSQ01029909">
    <property type="protein sequence ID" value="MPM80225.1"/>
    <property type="molecule type" value="Genomic_DNA"/>
</dbReference>
<evidence type="ECO:0000259" key="1">
    <source>
        <dbReference type="PROSITE" id="PS50234"/>
    </source>
</evidence>
<dbReference type="InterPro" id="IPR052989">
    <property type="entry name" value="Mg-chelatase_DI-like"/>
</dbReference>
<accession>A0A645CTJ8</accession>
<dbReference type="PANTHER" id="PTHR35023">
    <property type="entry name" value="CHELATASE-RELATED"/>
    <property type="match status" value="1"/>
</dbReference>
<sequence>MRNMPVGGKTPLSHGLLLSSEVLSRERARHPDSKLLLVLMTDGRGNVSASGGKPMSEARAAASAIRERGIDCIVIDTEEGGLSLDMAKGLAEASGGKYIKLENLEGGAIAEVAKAAVRRS</sequence>
<dbReference type="InterPro" id="IPR002035">
    <property type="entry name" value="VWF_A"/>
</dbReference>
<gene>
    <name evidence="2" type="ORF">SDC9_127272</name>
</gene>
<proteinExistence type="predicted"/>
<dbReference type="SUPFAM" id="SSF53300">
    <property type="entry name" value="vWA-like"/>
    <property type="match status" value="1"/>
</dbReference>
<dbReference type="InterPro" id="IPR036465">
    <property type="entry name" value="vWFA_dom_sf"/>
</dbReference>
<dbReference type="Gene3D" id="3.40.50.410">
    <property type="entry name" value="von Willebrand factor, type A domain"/>
    <property type="match status" value="1"/>
</dbReference>
<feature type="domain" description="VWFA" evidence="1">
    <location>
        <begin position="1"/>
        <end position="116"/>
    </location>
</feature>
<organism evidence="2">
    <name type="scientific">bioreactor metagenome</name>
    <dbReference type="NCBI Taxonomy" id="1076179"/>
    <lineage>
        <taxon>unclassified sequences</taxon>
        <taxon>metagenomes</taxon>
        <taxon>ecological metagenomes</taxon>
    </lineage>
</organism>
<dbReference type="AlphaFoldDB" id="A0A645CTJ8"/>
<comment type="caution">
    <text evidence="2">The sequence shown here is derived from an EMBL/GenBank/DDBJ whole genome shotgun (WGS) entry which is preliminary data.</text>
</comment>
<protein>
    <recommendedName>
        <fullName evidence="1">VWFA domain-containing protein</fullName>
    </recommendedName>
</protein>
<name>A0A645CTJ8_9ZZZZ</name>